<evidence type="ECO:0000313" key="2">
    <source>
        <dbReference type="EMBL" id="KAA5547074.1"/>
    </source>
</evidence>
<proteinExistence type="predicted"/>
<sequence>MNDPFLEAQWNELVEKVRQTASMDDGGDQAGRLRDAEEFAQLPVPERYDAYLERVRESAALANRWRESRVEHDASHDDALVDEVGDESFPASDPPPFSHSHA</sequence>
<protein>
    <submittedName>
        <fullName evidence="2">Uncharacterized protein</fullName>
    </submittedName>
</protein>
<feature type="compositionally biased region" description="Pro residues" evidence="1">
    <location>
        <begin position="92"/>
        <end position="102"/>
    </location>
</feature>
<name>A0A5M6DHQ3_9BACT</name>
<accession>A0A5M6DHQ3</accession>
<dbReference type="AlphaFoldDB" id="A0A5M6DHQ3"/>
<evidence type="ECO:0000313" key="3">
    <source>
        <dbReference type="Proteomes" id="UP000324479"/>
    </source>
</evidence>
<dbReference type="EMBL" id="VWOX01000001">
    <property type="protein sequence ID" value="KAA5547074.1"/>
    <property type="molecule type" value="Genomic_DNA"/>
</dbReference>
<organism evidence="2 3">
    <name type="scientific">Roseiconus nitratireducens</name>
    <dbReference type="NCBI Taxonomy" id="2605748"/>
    <lineage>
        <taxon>Bacteria</taxon>
        <taxon>Pseudomonadati</taxon>
        <taxon>Planctomycetota</taxon>
        <taxon>Planctomycetia</taxon>
        <taxon>Pirellulales</taxon>
        <taxon>Pirellulaceae</taxon>
        <taxon>Roseiconus</taxon>
    </lineage>
</organism>
<gene>
    <name evidence="2" type="ORF">FYK55_01250</name>
</gene>
<evidence type="ECO:0000256" key="1">
    <source>
        <dbReference type="SAM" id="MobiDB-lite"/>
    </source>
</evidence>
<dbReference type="Proteomes" id="UP000324479">
    <property type="component" value="Unassembled WGS sequence"/>
</dbReference>
<keyword evidence="3" id="KW-1185">Reference proteome</keyword>
<feature type="region of interest" description="Disordered" evidence="1">
    <location>
        <begin position="63"/>
        <end position="102"/>
    </location>
</feature>
<dbReference type="RefSeq" id="WP_150074181.1">
    <property type="nucleotide sequence ID" value="NZ_VWOX01000001.1"/>
</dbReference>
<comment type="caution">
    <text evidence="2">The sequence shown here is derived from an EMBL/GenBank/DDBJ whole genome shotgun (WGS) entry which is preliminary data.</text>
</comment>
<feature type="compositionally biased region" description="Basic and acidic residues" evidence="1">
    <location>
        <begin position="64"/>
        <end position="79"/>
    </location>
</feature>
<reference evidence="2 3" key="1">
    <citation type="submission" date="2019-08" db="EMBL/GenBank/DDBJ databases">
        <authorList>
            <person name="Dhanesh K."/>
            <person name="Kumar G."/>
            <person name="Sasikala C."/>
            <person name="Venkata Ramana C."/>
        </authorList>
    </citation>
    <scope>NUCLEOTIDE SEQUENCE [LARGE SCALE GENOMIC DNA]</scope>
    <source>
        <strain evidence="2 3">JC645</strain>
    </source>
</reference>